<evidence type="ECO:0000256" key="4">
    <source>
        <dbReference type="ARBA" id="ARBA00022692"/>
    </source>
</evidence>
<protein>
    <recommendedName>
        <fullName evidence="11">Aquaporin</fullName>
    </recommendedName>
</protein>
<dbReference type="Pfam" id="PF00230">
    <property type="entry name" value="MIP"/>
    <property type="match status" value="1"/>
</dbReference>
<feature type="transmembrane region" description="Helical" evidence="8">
    <location>
        <begin position="21"/>
        <end position="44"/>
    </location>
</feature>
<keyword evidence="10" id="KW-1185">Reference proteome</keyword>
<dbReference type="GO" id="GO:0005886">
    <property type="term" value="C:plasma membrane"/>
    <property type="evidence" value="ECO:0007669"/>
    <property type="project" value="TreeGrafter"/>
</dbReference>
<comment type="subcellular location">
    <subcellularLocation>
        <location evidence="1">Membrane</location>
        <topology evidence="1">Multi-pass membrane protein</topology>
    </subcellularLocation>
</comment>
<dbReference type="Gene3D" id="1.20.1080.10">
    <property type="entry name" value="Glycerol uptake facilitator protein"/>
    <property type="match status" value="1"/>
</dbReference>
<dbReference type="EMBL" id="VJMJ01000130">
    <property type="protein sequence ID" value="KAF0732581.1"/>
    <property type="molecule type" value="Genomic_DNA"/>
</dbReference>
<evidence type="ECO:0000313" key="9">
    <source>
        <dbReference type="EMBL" id="KAF0732581.1"/>
    </source>
</evidence>
<sequence length="234" mass="25195">MEKQPRHNQWWRIRSRLARECLAEAAGCFIMMALVNGGIAQVVLGDGKKGDYLASALGSGVAIMLGIHASGGISGGHLNSTITFSLAVYGRFPWKKVPFYNASQVIGSFLGAAAAFVIFYPALNEFDPDRTVNKTAGIFATYPMHVEHQGSAFACETLASAILIFSVFSLEDPHNMPVHPATRTLTIGLLVMVLILSFGMPTGVAMNLARDFGPRLFTAVAGWGVDVFTTANYY</sequence>
<feature type="transmembrane region" description="Helical" evidence="8">
    <location>
        <begin position="151"/>
        <end position="170"/>
    </location>
</feature>
<dbReference type="VEuPathDB" id="FungiDB:AeMF1_014154"/>
<evidence type="ECO:0000256" key="5">
    <source>
        <dbReference type="ARBA" id="ARBA00022989"/>
    </source>
</evidence>
<evidence type="ECO:0000256" key="1">
    <source>
        <dbReference type="ARBA" id="ARBA00004141"/>
    </source>
</evidence>
<keyword evidence="4 7" id="KW-0812">Transmembrane</keyword>
<dbReference type="GO" id="GO:0015254">
    <property type="term" value="F:glycerol channel activity"/>
    <property type="evidence" value="ECO:0007669"/>
    <property type="project" value="TreeGrafter"/>
</dbReference>
<dbReference type="PANTHER" id="PTHR43829">
    <property type="entry name" value="AQUAPORIN OR AQUAGLYCEROPORIN RELATED"/>
    <property type="match status" value="1"/>
</dbReference>
<evidence type="ECO:0000256" key="2">
    <source>
        <dbReference type="ARBA" id="ARBA00006175"/>
    </source>
</evidence>
<evidence type="ECO:0000256" key="8">
    <source>
        <dbReference type="SAM" id="Phobius"/>
    </source>
</evidence>
<dbReference type="GO" id="GO:0015250">
    <property type="term" value="F:water channel activity"/>
    <property type="evidence" value="ECO:0007669"/>
    <property type="project" value="TreeGrafter"/>
</dbReference>
<dbReference type="Proteomes" id="UP000481153">
    <property type="component" value="Unassembled WGS sequence"/>
</dbReference>
<accession>A0A6G0WYI8</accession>
<dbReference type="PRINTS" id="PR00783">
    <property type="entry name" value="MINTRINSICP"/>
</dbReference>
<name>A0A6G0WYI8_9STRA</name>
<evidence type="ECO:0000256" key="6">
    <source>
        <dbReference type="ARBA" id="ARBA00023136"/>
    </source>
</evidence>
<comment type="caution">
    <text evidence="9">The sequence shown here is derived from an EMBL/GenBank/DDBJ whole genome shotgun (WGS) entry which is preliminary data.</text>
</comment>
<reference evidence="9 10" key="1">
    <citation type="submission" date="2019-07" db="EMBL/GenBank/DDBJ databases">
        <title>Genomics analysis of Aphanomyces spp. identifies a new class of oomycete effector associated with host adaptation.</title>
        <authorList>
            <person name="Gaulin E."/>
        </authorList>
    </citation>
    <scope>NUCLEOTIDE SEQUENCE [LARGE SCALE GENOMIC DNA]</scope>
    <source>
        <strain evidence="9 10">ATCC 201684</strain>
    </source>
</reference>
<dbReference type="InterPro" id="IPR023271">
    <property type="entry name" value="Aquaporin-like"/>
</dbReference>
<feature type="transmembrane region" description="Helical" evidence="8">
    <location>
        <begin position="99"/>
        <end position="123"/>
    </location>
</feature>
<comment type="similarity">
    <text evidence="2 7">Belongs to the MIP/aquaporin (TC 1.A.8) family.</text>
</comment>
<evidence type="ECO:0000256" key="7">
    <source>
        <dbReference type="RuleBase" id="RU000477"/>
    </source>
</evidence>
<keyword evidence="5 8" id="KW-1133">Transmembrane helix</keyword>
<gene>
    <name evidence="9" type="ORF">Ae201684_010289</name>
</gene>
<dbReference type="InterPro" id="IPR050363">
    <property type="entry name" value="MIP/Aquaporin"/>
</dbReference>
<dbReference type="AlphaFoldDB" id="A0A6G0WYI8"/>
<evidence type="ECO:0000313" key="10">
    <source>
        <dbReference type="Proteomes" id="UP000481153"/>
    </source>
</evidence>
<evidence type="ECO:0008006" key="11">
    <source>
        <dbReference type="Google" id="ProtNLM"/>
    </source>
</evidence>
<dbReference type="PANTHER" id="PTHR43829:SF9">
    <property type="entry name" value="AQUAPORIN-9"/>
    <property type="match status" value="1"/>
</dbReference>
<dbReference type="InterPro" id="IPR000425">
    <property type="entry name" value="MIP"/>
</dbReference>
<feature type="transmembrane region" description="Helical" evidence="8">
    <location>
        <begin position="182"/>
        <end position="200"/>
    </location>
</feature>
<evidence type="ECO:0000256" key="3">
    <source>
        <dbReference type="ARBA" id="ARBA00022448"/>
    </source>
</evidence>
<proteinExistence type="inferred from homology"/>
<organism evidence="9 10">
    <name type="scientific">Aphanomyces euteiches</name>
    <dbReference type="NCBI Taxonomy" id="100861"/>
    <lineage>
        <taxon>Eukaryota</taxon>
        <taxon>Sar</taxon>
        <taxon>Stramenopiles</taxon>
        <taxon>Oomycota</taxon>
        <taxon>Saprolegniomycetes</taxon>
        <taxon>Saprolegniales</taxon>
        <taxon>Verrucalvaceae</taxon>
        <taxon>Aphanomyces</taxon>
    </lineage>
</organism>
<dbReference type="SUPFAM" id="SSF81338">
    <property type="entry name" value="Aquaporin-like"/>
    <property type="match status" value="1"/>
</dbReference>
<feature type="transmembrane region" description="Helical" evidence="8">
    <location>
        <begin position="56"/>
        <end position="78"/>
    </location>
</feature>
<keyword evidence="6 8" id="KW-0472">Membrane</keyword>
<keyword evidence="3 7" id="KW-0813">Transport</keyword>